<dbReference type="STRING" id="576137.A0A1L7WGT3"/>
<dbReference type="Proteomes" id="UP000184330">
    <property type="component" value="Unassembled WGS sequence"/>
</dbReference>
<reference evidence="2 3" key="1">
    <citation type="submission" date="2016-03" db="EMBL/GenBank/DDBJ databases">
        <authorList>
            <person name="Ploux O."/>
        </authorList>
    </citation>
    <scope>NUCLEOTIDE SEQUENCE [LARGE SCALE GENOMIC DNA]</scope>
    <source>
        <strain evidence="2 3">UAMH 11012</strain>
    </source>
</reference>
<gene>
    <name evidence="2" type="ORF">PAC_01873</name>
</gene>
<dbReference type="OrthoDB" id="66144at2759"/>
<dbReference type="InterPro" id="IPR029063">
    <property type="entry name" value="SAM-dependent_MTases_sf"/>
</dbReference>
<dbReference type="GO" id="GO:0008757">
    <property type="term" value="F:S-adenosylmethionine-dependent methyltransferase activity"/>
    <property type="evidence" value="ECO:0007669"/>
    <property type="project" value="InterPro"/>
</dbReference>
<dbReference type="GO" id="GO:0032259">
    <property type="term" value="P:methylation"/>
    <property type="evidence" value="ECO:0007669"/>
    <property type="project" value="UniProtKB-KW"/>
</dbReference>
<evidence type="ECO:0000259" key="1">
    <source>
        <dbReference type="Pfam" id="PF08241"/>
    </source>
</evidence>
<evidence type="ECO:0000313" key="2">
    <source>
        <dbReference type="EMBL" id="CZR51996.1"/>
    </source>
</evidence>
<feature type="domain" description="Methyltransferase type 11" evidence="1">
    <location>
        <begin position="47"/>
        <end position="141"/>
    </location>
</feature>
<keyword evidence="3" id="KW-1185">Reference proteome</keyword>
<dbReference type="PANTHER" id="PTHR43861:SF1">
    <property type="entry name" value="TRANS-ACONITATE 2-METHYLTRANSFERASE"/>
    <property type="match status" value="1"/>
</dbReference>
<keyword evidence="2" id="KW-0808">Transferase</keyword>
<dbReference type="Pfam" id="PF08241">
    <property type="entry name" value="Methyltransf_11"/>
    <property type="match status" value="1"/>
</dbReference>
<protein>
    <submittedName>
        <fullName evidence="2">Related to SAM-dependent methyltransferases</fullName>
    </submittedName>
</protein>
<sequence>MAQNVYDQENFFKEYIQLPRQVKGLDGAPEWSALKALIPDPKGSAFLDLGCGFGWVCRWARENGATTVQGVDVSDNMLSKARGFPPDAAITYTRADLETFEIPPNTYDIVFSSLTLHYLKNLPSLILQISKSLKAGGAFMCSVEHPIFTSPRNAKFVPDSEGQTIWPLDGYLKEGPRTTNWFADGVVKQHRTISTYVTLLLQARLQLSALDEWGPTPEQIKESPQWADELKRPPFLLLKGVKAM</sequence>
<dbReference type="CDD" id="cd02440">
    <property type="entry name" value="AdoMet_MTases"/>
    <property type="match status" value="1"/>
</dbReference>
<dbReference type="InterPro" id="IPR013216">
    <property type="entry name" value="Methyltransf_11"/>
</dbReference>
<dbReference type="EMBL" id="FJOG01000002">
    <property type="protein sequence ID" value="CZR51996.1"/>
    <property type="molecule type" value="Genomic_DNA"/>
</dbReference>
<proteinExistence type="predicted"/>
<organism evidence="2 3">
    <name type="scientific">Phialocephala subalpina</name>
    <dbReference type="NCBI Taxonomy" id="576137"/>
    <lineage>
        <taxon>Eukaryota</taxon>
        <taxon>Fungi</taxon>
        <taxon>Dikarya</taxon>
        <taxon>Ascomycota</taxon>
        <taxon>Pezizomycotina</taxon>
        <taxon>Leotiomycetes</taxon>
        <taxon>Helotiales</taxon>
        <taxon>Mollisiaceae</taxon>
        <taxon>Phialocephala</taxon>
        <taxon>Phialocephala fortinii species complex</taxon>
    </lineage>
</organism>
<accession>A0A1L7WGT3</accession>
<name>A0A1L7WGT3_9HELO</name>
<dbReference type="PANTHER" id="PTHR43861">
    <property type="entry name" value="TRANS-ACONITATE 2-METHYLTRANSFERASE-RELATED"/>
    <property type="match status" value="1"/>
</dbReference>
<dbReference type="AlphaFoldDB" id="A0A1L7WGT3"/>
<evidence type="ECO:0000313" key="3">
    <source>
        <dbReference type="Proteomes" id="UP000184330"/>
    </source>
</evidence>
<dbReference type="Gene3D" id="3.40.50.150">
    <property type="entry name" value="Vaccinia Virus protein VP39"/>
    <property type="match status" value="1"/>
</dbReference>
<keyword evidence="2" id="KW-0489">Methyltransferase</keyword>
<dbReference type="SUPFAM" id="SSF53335">
    <property type="entry name" value="S-adenosyl-L-methionine-dependent methyltransferases"/>
    <property type="match status" value="1"/>
</dbReference>